<dbReference type="InterPro" id="IPR018326">
    <property type="entry name" value="Rad4_beta-hairpin_dom1"/>
</dbReference>
<dbReference type="GO" id="GO:0000111">
    <property type="term" value="C:nucleotide-excision repair factor 2 complex"/>
    <property type="evidence" value="ECO:0007669"/>
    <property type="project" value="TreeGrafter"/>
</dbReference>
<keyword evidence="9" id="KW-1185">Reference proteome</keyword>
<comment type="similarity">
    <text evidence="2">Belongs to the XPC family.</text>
</comment>
<protein>
    <submittedName>
        <fullName evidence="10">Rad4 domain-containing protein</fullName>
    </submittedName>
</protein>
<evidence type="ECO:0000256" key="2">
    <source>
        <dbReference type="ARBA" id="ARBA00009525"/>
    </source>
</evidence>
<dbReference type="GO" id="GO:0006298">
    <property type="term" value="P:mismatch repair"/>
    <property type="evidence" value="ECO:0007669"/>
    <property type="project" value="TreeGrafter"/>
</dbReference>
<dbReference type="InterPro" id="IPR036985">
    <property type="entry name" value="Transglutaminase-like_sf"/>
</dbReference>
<dbReference type="Pfam" id="PF10403">
    <property type="entry name" value="BHD_1"/>
    <property type="match status" value="1"/>
</dbReference>
<feature type="domain" description="Rad4 beta-hairpin" evidence="8">
    <location>
        <begin position="284"/>
        <end position="358"/>
    </location>
</feature>
<dbReference type="Pfam" id="PF10404">
    <property type="entry name" value="BHD_2"/>
    <property type="match status" value="1"/>
</dbReference>
<dbReference type="AlphaFoldDB" id="A0A0N5AJM6"/>
<dbReference type="GO" id="GO:0071942">
    <property type="term" value="C:XPC complex"/>
    <property type="evidence" value="ECO:0007669"/>
    <property type="project" value="TreeGrafter"/>
</dbReference>
<dbReference type="Proteomes" id="UP000046393">
    <property type="component" value="Unplaced"/>
</dbReference>
<keyword evidence="3" id="KW-0227">DNA damage</keyword>
<feature type="domain" description="Rad4 beta-hairpin" evidence="7">
    <location>
        <begin position="221"/>
        <end position="277"/>
    </location>
</feature>
<evidence type="ECO:0000256" key="4">
    <source>
        <dbReference type="ARBA" id="ARBA00023204"/>
    </source>
</evidence>
<dbReference type="InterPro" id="IPR018328">
    <property type="entry name" value="Rad4_beta-hairpin_dom3"/>
</dbReference>
<proteinExistence type="inferred from homology"/>
<dbReference type="Pfam" id="PF03835">
    <property type="entry name" value="Rad4"/>
    <property type="match status" value="1"/>
</dbReference>
<evidence type="ECO:0000259" key="8">
    <source>
        <dbReference type="SMART" id="SM01032"/>
    </source>
</evidence>
<dbReference type="SUPFAM" id="SSF54001">
    <property type="entry name" value="Cysteine proteinases"/>
    <property type="match status" value="1"/>
</dbReference>
<dbReference type="SMART" id="SM01030">
    <property type="entry name" value="BHD_1"/>
    <property type="match status" value="1"/>
</dbReference>
<dbReference type="Gene3D" id="2.20.20.110">
    <property type="entry name" value="Rad4, beta-hairpin domain BHD1"/>
    <property type="match status" value="1"/>
</dbReference>
<dbReference type="InterPro" id="IPR038765">
    <property type="entry name" value="Papain-like_cys_pep_sf"/>
</dbReference>
<dbReference type="InterPro" id="IPR018325">
    <property type="entry name" value="Rad4/PNGase_transGLS-fold"/>
</dbReference>
<evidence type="ECO:0000259" key="7">
    <source>
        <dbReference type="SMART" id="SM01031"/>
    </source>
</evidence>
<dbReference type="InterPro" id="IPR018327">
    <property type="entry name" value="BHD_2"/>
</dbReference>
<dbReference type="WBParaSite" id="SMUV_0000467101-mRNA-1">
    <property type="protein sequence ID" value="SMUV_0000467101-mRNA-1"/>
    <property type="gene ID" value="SMUV_0000467101"/>
</dbReference>
<dbReference type="STRING" id="451379.A0A0N5AJM6"/>
<reference evidence="10" key="1">
    <citation type="submission" date="2017-02" db="UniProtKB">
        <authorList>
            <consortium name="WormBaseParasite"/>
        </authorList>
    </citation>
    <scope>IDENTIFICATION</scope>
</reference>
<evidence type="ECO:0000256" key="3">
    <source>
        <dbReference type="ARBA" id="ARBA00022763"/>
    </source>
</evidence>
<dbReference type="GO" id="GO:0003697">
    <property type="term" value="F:single-stranded DNA binding"/>
    <property type="evidence" value="ECO:0007669"/>
    <property type="project" value="TreeGrafter"/>
</dbReference>
<accession>A0A0N5AJM6</accession>
<organism evidence="9 10">
    <name type="scientific">Syphacia muris</name>
    <dbReference type="NCBI Taxonomy" id="451379"/>
    <lineage>
        <taxon>Eukaryota</taxon>
        <taxon>Metazoa</taxon>
        <taxon>Ecdysozoa</taxon>
        <taxon>Nematoda</taxon>
        <taxon>Chromadorea</taxon>
        <taxon>Rhabditida</taxon>
        <taxon>Spirurina</taxon>
        <taxon>Oxyuridomorpha</taxon>
        <taxon>Oxyuroidea</taxon>
        <taxon>Oxyuridae</taxon>
        <taxon>Syphacia</taxon>
    </lineage>
</organism>
<dbReference type="GO" id="GO:0005737">
    <property type="term" value="C:cytoplasm"/>
    <property type="evidence" value="ECO:0007669"/>
    <property type="project" value="TreeGrafter"/>
</dbReference>
<dbReference type="Pfam" id="PF10405">
    <property type="entry name" value="BHD_3"/>
    <property type="match status" value="1"/>
</dbReference>
<dbReference type="InterPro" id="IPR004583">
    <property type="entry name" value="DNA_repair_Rad4"/>
</dbReference>
<dbReference type="Gene3D" id="3.90.260.10">
    <property type="entry name" value="Transglutaminase-like"/>
    <property type="match status" value="1"/>
</dbReference>
<dbReference type="Gene3D" id="3.30.70.2460">
    <property type="entry name" value="Rad4, beta-hairpin domain BHD3"/>
    <property type="match status" value="1"/>
</dbReference>
<evidence type="ECO:0000259" key="6">
    <source>
        <dbReference type="SMART" id="SM01030"/>
    </source>
</evidence>
<comment type="subcellular location">
    <subcellularLocation>
        <location evidence="1">Nucleus</location>
    </subcellularLocation>
</comment>
<evidence type="ECO:0000256" key="1">
    <source>
        <dbReference type="ARBA" id="ARBA00004123"/>
    </source>
</evidence>
<feature type="domain" description="Rad4 beta-hairpin" evidence="6">
    <location>
        <begin position="167"/>
        <end position="219"/>
    </location>
</feature>
<dbReference type="InterPro" id="IPR042488">
    <property type="entry name" value="Rad4_BHD3_sf"/>
</dbReference>
<evidence type="ECO:0000256" key="5">
    <source>
        <dbReference type="ARBA" id="ARBA00023242"/>
    </source>
</evidence>
<dbReference type="SMART" id="SM01032">
    <property type="entry name" value="BHD_3"/>
    <property type="match status" value="1"/>
</dbReference>
<dbReference type="GO" id="GO:0006289">
    <property type="term" value="P:nucleotide-excision repair"/>
    <property type="evidence" value="ECO:0007669"/>
    <property type="project" value="InterPro"/>
</dbReference>
<dbReference type="PANTHER" id="PTHR12135:SF0">
    <property type="entry name" value="DNA REPAIR PROTEIN COMPLEMENTING XP-C CELLS"/>
    <property type="match status" value="1"/>
</dbReference>
<dbReference type="GO" id="GO:0003684">
    <property type="term" value="F:damaged DNA binding"/>
    <property type="evidence" value="ECO:0007669"/>
    <property type="project" value="InterPro"/>
</dbReference>
<dbReference type="SMART" id="SM01031">
    <property type="entry name" value="BHD_2"/>
    <property type="match status" value="1"/>
</dbReference>
<evidence type="ECO:0000313" key="10">
    <source>
        <dbReference type="WBParaSite" id="SMUV_0000467101-mRNA-1"/>
    </source>
</evidence>
<name>A0A0N5AJM6_9BILA</name>
<evidence type="ECO:0000313" key="9">
    <source>
        <dbReference type="Proteomes" id="UP000046393"/>
    </source>
</evidence>
<keyword evidence="5" id="KW-0539">Nucleus</keyword>
<keyword evidence="4" id="KW-0234">DNA repair</keyword>
<dbReference type="PANTHER" id="PTHR12135">
    <property type="entry name" value="DNA REPAIR PROTEIN XP-C / RAD4"/>
    <property type="match status" value="1"/>
</dbReference>
<sequence length="374" mass="43508">LFKNIDNLISPKTKLNVVTADGKLRCFVGDNDAGVKKIAKTDLKKKTIKKQKTKSLKESSVLKRNYWIEFWDETTEQWICVDPWTKEVDRPETIEKLVTLPIHYVIAVDNDFGVRDVTARYASKYLYSEVRHLRVDQKWWDATLKLFRSKKRSRNRLEDVAIHDRLMSQPMPLNISDFKSHPLYVLKKDLLKFEAIYPPDQPPIGKVRNVEVYPRSCVYHLDGAANWIKKARSIKPGEEPYKIVKARPDIRIPKDERPTDKTLGLYGYWQTEPFVPPKVINGRIPRNEHGNLYLYKRSMLPEGCAYLQLDGIYGVARRLGFECVPCVVGWEFHKNGNHPIIDGCAVLEKDEAKLREAWSQEFEKKALRARQVCP</sequence>